<keyword evidence="1" id="KW-0472">Membrane</keyword>
<dbReference type="AlphaFoldDB" id="A0A398AX54"/>
<dbReference type="Proteomes" id="UP000264353">
    <property type="component" value="Chromosome A1"/>
</dbReference>
<name>A0A398AX54_BRACM</name>
<keyword evidence="1" id="KW-1133">Transmembrane helix</keyword>
<evidence type="ECO:0000256" key="1">
    <source>
        <dbReference type="SAM" id="Phobius"/>
    </source>
</evidence>
<evidence type="ECO:0000313" key="2">
    <source>
        <dbReference type="EMBL" id="RID80003.1"/>
    </source>
</evidence>
<proteinExistence type="predicted"/>
<feature type="transmembrane region" description="Helical" evidence="1">
    <location>
        <begin position="12"/>
        <end position="32"/>
    </location>
</feature>
<evidence type="ECO:0000313" key="3">
    <source>
        <dbReference type="Proteomes" id="UP000264353"/>
    </source>
</evidence>
<protein>
    <submittedName>
        <fullName evidence="2">Uncharacterized protein</fullName>
    </submittedName>
</protein>
<dbReference type="PROSITE" id="PS51257">
    <property type="entry name" value="PROKAR_LIPOPROTEIN"/>
    <property type="match status" value="1"/>
</dbReference>
<gene>
    <name evidence="2" type="ORF">BRARA_A02702</name>
</gene>
<accession>A0A398AX54</accession>
<sequence>MTLPTLRLNFPLCFSDSFFLTSILSIACLLMVSSISTKGKARAFSIALLYDSEKLFSASSHVDVVLKYARLKVSGFLFITPSYTSTLKSFMLAKLMP</sequence>
<keyword evidence="1" id="KW-0812">Transmembrane</keyword>
<dbReference type="EMBL" id="CM010628">
    <property type="protein sequence ID" value="RID80003.1"/>
    <property type="molecule type" value="Genomic_DNA"/>
</dbReference>
<organism evidence="2 3">
    <name type="scientific">Brassica campestris</name>
    <name type="common">Field mustard</name>
    <dbReference type="NCBI Taxonomy" id="3711"/>
    <lineage>
        <taxon>Eukaryota</taxon>
        <taxon>Viridiplantae</taxon>
        <taxon>Streptophyta</taxon>
        <taxon>Embryophyta</taxon>
        <taxon>Tracheophyta</taxon>
        <taxon>Spermatophyta</taxon>
        <taxon>Magnoliopsida</taxon>
        <taxon>eudicotyledons</taxon>
        <taxon>Gunneridae</taxon>
        <taxon>Pentapetalae</taxon>
        <taxon>rosids</taxon>
        <taxon>malvids</taxon>
        <taxon>Brassicales</taxon>
        <taxon>Brassicaceae</taxon>
        <taxon>Brassiceae</taxon>
        <taxon>Brassica</taxon>
    </lineage>
</organism>
<reference evidence="2 3" key="1">
    <citation type="submission" date="2018-06" db="EMBL/GenBank/DDBJ databases">
        <title>WGS assembly of Brassica rapa FPsc.</title>
        <authorList>
            <person name="Bowman J."/>
            <person name="Kohchi T."/>
            <person name="Yamato K."/>
            <person name="Jenkins J."/>
            <person name="Shu S."/>
            <person name="Ishizaki K."/>
            <person name="Yamaoka S."/>
            <person name="Nishihama R."/>
            <person name="Nakamura Y."/>
            <person name="Berger F."/>
            <person name="Adam C."/>
            <person name="Aki S."/>
            <person name="Althoff F."/>
            <person name="Araki T."/>
            <person name="Arteaga-Vazquez M."/>
            <person name="Balasubrmanian S."/>
            <person name="Bauer D."/>
            <person name="Boehm C."/>
            <person name="Briginshaw L."/>
            <person name="Caballero-Perez J."/>
            <person name="Catarino B."/>
            <person name="Chen F."/>
            <person name="Chiyoda S."/>
            <person name="Chovatia M."/>
            <person name="Davies K."/>
            <person name="Delmans M."/>
            <person name="Demura T."/>
            <person name="Dierschke T."/>
            <person name="Dolan L."/>
            <person name="Dorantes-Acosta A."/>
            <person name="Eklund D."/>
            <person name="Florent S."/>
            <person name="Flores-Sandoval E."/>
            <person name="Fujiyama A."/>
            <person name="Fukuzawa H."/>
            <person name="Galik B."/>
            <person name="Grimanelli D."/>
            <person name="Grimwood J."/>
            <person name="Grossniklaus U."/>
            <person name="Hamada T."/>
            <person name="Haseloff J."/>
            <person name="Hetherington A."/>
            <person name="Higo A."/>
            <person name="Hirakawa Y."/>
            <person name="Hundley H."/>
            <person name="Ikeda Y."/>
            <person name="Inoue K."/>
            <person name="Inoue S."/>
            <person name="Ishida S."/>
            <person name="Jia Q."/>
            <person name="Kakita M."/>
            <person name="Kanazawa T."/>
            <person name="Kawai Y."/>
            <person name="Kawashima T."/>
            <person name="Kennedy M."/>
            <person name="Kinose K."/>
            <person name="Kinoshita T."/>
            <person name="Kohara Y."/>
            <person name="Koide E."/>
            <person name="Komatsu K."/>
            <person name="Kopischke S."/>
            <person name="Kubo M."/>
            <person name="Kyozuka J."/>
            <person name="Lagercrantz U."/>
            <person name="Lin S."/>
            <person name="Lindquist E."/>
            <person name="Lipzen A."/>
            <person name="Lu C."/>
            <person name="Luna E."/>
            <person name="Martienssen R."/>
            <person name="Minamino N."/>
            <person name="Mizutani M."/>
            <person name="Mizutani M."/>
            <person name="Mochizuki N."/>
            <person name="Monte I."/>
            <person name="Mosher R."/>
            <person name="Nagasaki H."/>
            <person name="Nakagami H."/>
            <person name="Naramoto S."/>
            <person name="Nishitani K."/>
            <person name="Ohtani M."/>
            <person name="Okamoto T."/>
            <person name="Okumura M."/>
            <person name="Phillips J."/>
            <person name="Pollak B."/>
            <person name="Reinders A."/>
            <person name="Roevekamp M."/>
            <person name="Sano R."/>
            <person name="Sawa S."/>
            <person name="Schmid M."/>
            <person name="Shirakawa M."/>
            <person name="Solano R."/>
            <person name="Spunde A."/>
            <person name="Suetsugu N."/>
            <person name="Sugano S."/>
            <person name="Sugiyama A."/>
            <person name="Sun R."/>
            <person name="Suzuki Y."/>
            <person name="Takenaka M."/>
            <person name="Takezawa D."/>
            <person name="Tomogane H."/>
            <person name="Tsuzuki M."/>
            <person name="Ueda T."/>
            <person name="Umeda M."/>
            <person name="Ward J."/>
            <person name="Watanabe Y."/>
            <person name="Yazaki K."/>
            <person name="Yokoyama R."/>
            <person name="Yoshitake Y."/>
            <person name="Yotsui I."/>
            <person name="Zachgo S."/>
            <person name="Schmutz J."/>
        </authorList>
    </citation>
    <scope>NUCLEOTIDE SEQUENCE [LARGE SCALE GENOMIC DNA]</scope>
    <source>
        <strain evidence="3">cv. B-3</strain>
    </source>
</reference>